<gene>
    <name evidence="1" type="ORF">SIM66_15300</name>
</gene>
<dbReference type="GeneID" id="56449736"/>
<dbReference type="CDD" id="cd10928">
    <property type="entry name" value="CE4_u4"/>
    <property type="match status" value="1"/>
</dbReference>
<evidence type="ECO:0000313" key="2">
    <source>
        <dbReference type="Proteomes" id="UP001277471"/>
    </source>
</evidence>
<dbReference type="EMBL" id="JAWXYC010000004">
    <property type="protein sequence ID" value="MDX5952542.1"/>
    <property type="molecule type" value="Genomic_DNA"/>
</dbReference>
<evidence type="ECO:0000313" key="1">
    <source>
        <dbReference type="EMBL" id="MDX5952542.1"/>
    </source>
</evidence>
<reference evidence="1 2" key="1">
    <citation type="submission" date="2023-11" db="EMBL/GenBank/DDBJ databases">
        <title>MicrobeMod: A computational toolkit for identifying prokaryotic methylation and restriction-modification with nanopore sequencing.</title>
        <authorList>
            <person name="Crits-Christoph A."/>
            <person name="Kang S.C."/>
            <person name="Lee H."/>
            <person name="Ostrov N."/>
        </authorList>
    </citation>
    <scope>NUCLEOTIDE SEQUENCE [LARGE SCALE GENOMIC DNA]</scope>
    <source>
        <strain evidence="1 2">ATCC 29145</strain>
    </source>
</reference>
<proteinExistence type="predicted"/>
<dbReference type="InterPro" id="IPR049591">
    <property type="entry name" value="CE4_u4-like"/>
</dbReference>
<sequence>MTVTATAPSDSPPRAGWDALTAELDAWAAGGRTATLWWRDDDAVEPTPELDRMVALSVETSAPLALAVIPAGVTDALAPVVDAAPTVTVLQHGWSHANHAAPPAKKAELGADRPAAAVAAELAEGRSVLDRRFGPRALPVLVPPWNRIAPGLAAGLPDLGFAGLSVFGPRRVSTVNMMCVNTHIDPVAWKNDKRFLGDAASLGMAVAHLRARRLGTVDAAEATGLLTHHLVMDGETWAFTARFLTVTRRHPAARWLAADTLFATPFAAEGHR</sequence>
<dbReference type="Proteomes" id="UP001277471">
    <property type="component" value="Unassembled WGS sequence"/>
</dbReference>
<name>A0ABU4P615_AZOBR</name>
<protein>
    <submittedName>
        <fullName evidence="1">Polysaccharide deacetylase family protein</fullName>
    </submittedName>
</protein>
<dbReference type="SUPFAM" id="SSF88713">
    <property type="entry name" value="Glycoside hydrolase/deacetylase"/>
    <property type="match status" value="1"/>
</dbReference>
<dbReference type="InterPro" id="IPR011330">
    <property type="entry name" value="Glyco_hydro/deAcase_b/a-brl"/>
</dbReference>
<dbReference type="RefSeq" id="WP_059398461.1">
    <property type="nucleotide sequence ID" value="NZ_CP012914.1"/>
</dbReference>
<organism evidence="1 2">
    <name type="scientific">Azospirillum brasilense</name>
    <dbReference type="NCBI Taxonomy" id="192"/>
    <lineage>
        <taxon>Bacteria</taxon>
        <taxon>Pseudomonadati</taxon>
        <taxon>Pseudomonadota</taxon>
        <taxon>Alphaproteobacteria</taxon>
        <taxon>Rhodospirillales</taxon>
        <taxon>Azospirillaceae</taxon>
        <taxon>Azospirillum</taxon>
    </lineage>
</organism>
<keyword evidence="2" id="KW-1185">Reference proteome</keyword>
<comment type="caution">
    <text evidence="1">The sequence shown here is derived from an EMBL/GenBank/DDBJ whole genome shotgun (WGS) entry which is preliminary data.</text>
</comment>
<accession>A0ABU4P615</accession>